<keyword evidence="5" id="KW-1185">Reference proteome</keyword>
<feature type="domain" description="Ubiquitin-like" evidence="3">
    <location>
        <begin position="27"/>
        <end position="101"/>
    </location>
</feature>
<gene>
    <name evidence="4" type="ORF">MNOR_LOCUS32412</name>
</gene>
<dbReference type="SUPFAM" id="SSF54236">
    <property type="entry name" value="Ubiquitin-like"/>
    <property type="match status" value="1"/>
</dbReference>
<protein>
    <recommendedName>
        <fullName evidence="3">Ubiquitin-like domain-containing protein</fullName>
    </recommendedName>
</protein>
<dbReference type="Gene3D" id="3.10.20.90">
    <property type="entry name" value="Phosphatidylinositol 3-kinase Catalytic Subunit, Chain A, domain 1"/>
    <property type="match status" value="1"/>
</dbReference>
<dbReference type="SMART" id="SM00213">
    <property type="entry name" value="UBQ"/>
    <property type="match status" value="1"/>
</dbReference>
<reference evidence="4 5" key="1">
    <citation type="submission" date="2024-05" db="EMBL/GenBank/DDBJ databases">
        <authorList>
            <person name="Wallberg A."/>
        </authorList>
    </citation>
    <scope>NUCLEOTIDE SEQUENCE [LARGE SCALE GENOMIC DNA]</scope>
</reference>
<evidence type="ECO:0000313" key="5">
    <source>
        <dbReference type="Proteomes" id="UP001497623"/>
    </source>
</evidence>
<evidence type="ECO:0000313" key="4">
    <source>
        <dbReference type="EMBL" id="CAL4160327.1"/>
    </source>
</evidence>
<name>A0AAV2S512_MEGNR</name>
<dbReference type="InterPro" id="IPR029071">
    <property type="entry name" value="Ubiquitin-like_domsf"/>
</dbReference>
<dbReference type="InterPro" id="IPR039336">
    <property type="entry name" value="Midnolin"/>
</dbReference>
<keyword evidence="2" id="KW-0539">Nucleus</keyword>
<dbReference type="PANTHER" id="PTHR23010">
    <property type="entry name" value="MIDNOLIN"/>
    <property type="match status" value="1"/>
</dbReference>
<dbReference type="PANTHER" id="PTHR23010:SF1">
    <property type="entry name" value="MIDNOLIN"/>
    <property type="match status" value="1"/>
</dbReference>
<dbReference type="AlphaFoldDB" id="A0AAV2S512"/>
<dbReference type="Pfam" id="PF00240">
    <property type="entry name" value="ubiquitin"/>
    <property type="match status" value="1"/>
</dbReference>
<dbReference type="GO" id="GO:0005634">
    <property type="term" value="C:nucleus"/>
    <property type="evidence" value="ECO:0007669"/>
    <property type="project" value="UniProtKB-SubCell"/>
</dbReference>
<dbReference type="Proteomes" id="UP001497623">
    <property type="component" value="Unassembled WGS sequence"/>
</dbReference>
<comment type="caution">
    <text evidence="4">The sequence shown here is derived from an EMBL/GenBank/DDBJ whole genome shotgun (WGS) entry which is preliminary data.</text>
</comment>
<feature type="non-terminal residue" evidence="4">
    <location>
        <position position="168"/>
    </location>
</feature>
<dbReference type="EMBL" id="CAXKWB010044030">
    <property type="protein sequence ID" value="CAL4160327.1"/>
    <property type="molecule type" value="Genomic_DNA"/>
</dbReference>
<proteinExistence type="predicted"/>
<evidence type="ECO:0000256" key="1">
    <source>
        <dbReference type="ARBA" id="ARBA00004123"/>
    </source>
</evidence>
<organism evidence="4 5">
    <name type="scientific">Meganyctiphanes norvegica</name>
    <name type="common">Northern krill</name>
    <name type="synonym">Thysanopoda norvegica</name>
    <dbReference type="NCBI Taxonomy" id="48144"/>
    <lineage>
        <taxon>Eukaryota</taxon>
        <taxon>Metazoa</taxon>
        <taxon>Ecdysozoa</taxon>
        <taxon>Arthropoda</taxon>
        <taxon>Crustacea</taxon>
        <taxon>Multicrustacea</taxon>
        <taxon>Malacostraca</taxon>
        <taxon>Eumalacostraca</taxon>
        <taxon>Eucarida</taxon>
        <taxon>Euphausiacea</taxon>
        <taxon>Euphausiidae</taxon>
        <taxon>Meganyctiphanes</taxon>
    </lineage>
</organism>
<sequence length="168" mass="18673">MDTRGGGNSSGPGDDNRCPCGRQLDMVGVHVTPTTGGQFELRVASTDSVDFLRRLVSKRLRVPKERICLLYRDRHLREGTLIENSILDGARITLLPSVETGLLVQKPEAALMKLLKLINVEQVIHVCLGDVEMTAEQILNVQAPEGDPYRRSSYIVNTHTHTHTHTHT</sequence>
<evidence type="ECO:0000256" key="2">
    <source>
        <dbReference type="ARBA" id="ARBA00023242"/>
    </source>
</evidence>
<dbReference type="PROSITE" id="PS50053">
    <property type="entry name" value="UBIQUITIN_2"/>
    <property type="match status" value="1"/>
</dbReference>
<accession>A0AAV2S512</accession>
<evidence type="ECO:0000259" key="3">
    <source>
        <dbReference type="PROSITE" id="PS50053"/>
    </source>
</evidence>
<dbReference type="InterPro" id="IPR000626">
    <property type="entry name" value="Ubiquitin-like_dom"/>
</dbReference>
<comment type="subcellular location">
    <subcellularLocation>
        <location evidence="1">Nucleus</location>
    </subcellularLocation>
</comment>
<dbReference type="CDD" id="cd01804">
    <property type="entry name" value="Ubl_midnolin"/>
    <property type="match status" value="1"/>
</dbReference>